<evidence type="ECO:0000313" key="8">
    <source>
        <dbReference type="EMBL" id="KAG8199798.1"/>
    </source>
</evidence>
<evidence type="ECO:0000313" key="9">
    <source>
        <dbReference type="Proteomes" id="UP000827092"/>
    </source>
</evidence>
<dbReference type="GO" id="GO:0008270">
    <property type="term" value="F:zinc ion binding"/>
    <property type="evidence" value="ECO:0007669"/>
    <property type="project" value="UniProtKB-KW"/>
</dbReference>
<dbReference type="PANTHER" id="PTHR12675:SF12">
    <property type="entry name" value="PROTEIN MUSCLEBLIND"/>
    <property type="match status" value="1"/>
</dbReference>
<evidence type="ECO:0000256" key="3">
    <source>
        <dbReference type="ARBA" id="ARBA00022771"/>
    </source>
</evidence>
<name>A0AAV6VU25_9ARAC</name>
<dbReference type="InterPro" id="IPR000571">
    <property type="entry name" value="Znf_CCCH"/>
</dbReference>
<keyword evidence="1 6" id="KW-0479">Metal-binding</keyword>
<dbReference type="Pfam" id="PF22628">
    <property type="entry name" value="zf-CCCH_10"/>
    <property type="match status" value="1"/>
</dbReference>
<dbReference type="PROSITE" id="PS50103">
    <property type="entry name" value="ZF_C3H1"/>
    <property type="match status" value="2"/>
</dbReference>
<organism evidence="8 9">
    <name type="scientific">Oedothorax gibbosus</name>
    <dbReference type="NCBI Taxonomy" id="931172"/>
    <lineage>
        <taxon>Eukaryota</taxon>
        <taxon>Metazoa</taxon>
        <taxon>Ecdysozoa</taxon>
        <taxon>Arthropoda</taxon>
        <taxon>Chelicerata</taxon>
        <taxon>Arachnida</taxon>
        <taxon>Araneae</taxon>
        <taxon>Araneomorphae</taxon>
        <taxon>Entelegynae</taxon>
        <taxon>Araneoidea</taxon>
        <taxon>Linyphiidae</taxon>
        <taxon>Erigoninae</taxon>
        <taxon>Oedothorax</taxon>
    </lineage>
</organism>
<evidence type="ECO:0000259" key="7">
    <source>
        <dbReference type="PROSITE" id="PS50103"/>
    </source>
</evidence>
<evidence type="ECO:0000256" key="6">
    <source>
        <dbReference type="PROSITE-ProRule" id="PRU00723"/>
    </source>
</evidence>
<dbReference type="GO" id="GO:0043484">
    <property type="term" value="P:regulation of RNA splicing"/>
    <property type="evidence" value="ECO:0007669"/>
    <property type="project" value="TreeGrafter"/>
</dbReference>
<keyword evidence="9" id="KW-1185">Reference proteome</keyword>
<dbReference type="GO" id="GO:0005737">
    <property type="term" value="C:cytoplasm"/>
    <property type="evidence" value="ECO:0007669"/>
    <property type="project" value="TreeGrafter"/>
</dbReference>
<reference evidence="8 9" key="1">
    <citation type="journal article" date="2022" name="Nat. Ecol. Evol.">
        <title>A masculinizing supergene underlies an exaggerated male reproductive morph in a spider.</title>
        <authorList>
            <person name="Hendrickx F."/>
            <person name="De Corte Z."/>
            <person name="Sonet G."/>
            <person name="Van Belleghem S.M."/>
            <person name="Kostlbacher S."/>
            <person name="Vangestel C."/>
        </authorList>
    </citation>
    <scope>NUCLEOTIDE SEQUENCE [LARGE SCALE GENOMIC DNA]</scope>
    <source>
        <strain evidence="8">W744_W776</strain>
    </source>
</reference>
<comment type="similarity">
    <text evidence="5">Belongs to the muscleblind family.</text>
</comment>
<keyword evidence="4 6" id="KW-0862">Zinc</keyword>
<dbReference type="EMBL" id="JAFNEN010000024">
    <property type="protein sequence ID" value="KAG8199798.1"/>
    <property type="molecule type" value="Genomic_DNA"/>
</dbReference>
<keyword evidence="3 6" id="KW-0863">Zinc-finger</keyword>
<proteinExistence type="inferred from homology"/>
<gene>
    <name evidence="8" type="ORF">JTE90_000891</name>
</gene>
<keyword evidence="2" id="KW-0677">Repeat</keyword>
<dbReference type="Proteomes" id="UP000827092">
    <property type="component" value="Unassembled WGS sequence"/>
</dbReference>
<evidence type="ECO:0000256" key="4">
    <source>
        <dbReference type="ARBA" id="ARBA00022833"/>
    </source>
</evidence>
<evidence type="ECO:0000256" key="5">
    <source>
        <dbReference type="ARBA" id="ARBA00038226"/>
    </source>
</evidence>
<feature type="zinc finger region" description="C3H1-type" evidence="6">
    <location>
        <begin position="40"/>
        <end position="66"/>
    </location>
</feature>
<evidence type="ECO:0000256" key="1">
    <source>
        <dbReference type="ARBA" id="ARBA00022723"/>
    </source>
</evidence>
<feature type="domain" description="C3H1-type" evidence="7">
    <location>
        <begin position="40"/>
        <end position="66"/>
    </location>
</feature>
<feature type="domain" description="C3H1-type" evidence="7">
    <location>
        <begin position="73"/>
        <end position="99"/>
    </location>
</feature>
<dbReference type="PANTHER" id="PTHR12675">
    <property type="entry name" value="MUSCLEBLIND-LIKE PROTEIN"/>
    <property type="match status" value="1"/>
</dbReference>
<dbReference type="InterPro" id="IPR054429">
    <property type="entry name" value="Znf-CCCH_Muscleblind-like"/>
</dbReference>
<dbReference type="GO" id="GO:0003723">
    <property type="term" value="F:RNA binding"/>
    <property type="evidence" value="ECO:0007669"/>
    <property type="project" value="TreeGrafter"/>
</dbReference>
<dbReference type="GO" id="GO:0005654">
    <property type="term" value="C:nucleoplasm"/>
    <property type="evidence" value="ECO:0007669"/>
    <property type="project" value="TreeGrafter"/>
</dbReference>
<accession>A0AAV6VU25</accession>
<dbReference type="AlphaFoldDB" id="A0AAV6VU25"/>
<protein>
    <recommendedName>
        <fullName evidence="7">C3H1-type domain-containing protein</fullName>
    </recommendedName>
</protein>
<evidence type="ECO:0000256" key="2">
    <source>
        <dbReference type="ARBA" id="ARBA00022737"/>
    </source>
</evidence>
<comment type="caution">
    <text evidence="8">The sequence shown here is derived from an EMBL/GenBank/DDBJ whole genome shotgun (WGS) entry which is preliminary data.</text>
</comment>
<feature type="zinc finger region" description="C3H1-type" evidence="6">
    <location>
        <begin position="73"/>
        <end position="99"/>
    </location>
</feature>
<dbReference type="Gene3D" id="3.30.1370.210">
    <property type="match status" value="1"/>
</dbReference>
<sequence>MPSELLWTKVAFLCTSRPTQPTSKHLQCRSNSLLCLSPLLDTLPLCRDFKSGLCKRPQCRYVHLLEDYVEVVDGKVTVCRDAVKGKCGRPLCKYYHIPPSPLLLSSPL</sequence>
<dbReference type="SMART" id="SM00356">
    <property type="entry name" value="ZnF_C3H1"/>
    <property type="match status" value="2"/>
</dbReference>